<gene>
    <name evidence="1" type="ORF">SAMN05444277_1246</name>
</gene>
<dbReference type="AlphaFoldDB" id="A0A1I5ZG44"/>
<dbReference type="RefSeq" id="WP_090663285.1">
    <property type="nucleotide sequence ID" value="NZ_FOXQ01000024.1"/>
</dbReference>
<dbReference type="OrthoDB" id="964329at2"/>
<accession>A0A1I5ZG44</accession>
<dbReference type="STRING" id="1465490.SAMN05444277_1246"/>
<dbReference type="Proteomes" id="UP000199031">
    <property type="component" value="Unassembled WGS sequence"/>
</dbReference>
<name>A0A1I5ZG44_9BACT</name>
<keyword evidence="2" id="KW-1185">Reference proteome</keyword>
<organism evidence="1 2">
    <name type="scientific">Parafilimonas terrae</name>
    <dbReference type="NCBI Taxonomy" id="1465490"/>
    <lineage>
        <taxon>Bacteria</taxon>
        <taxon>Pseudomonadati</taxon>
        <taxon>Bacteroidota</taxon>
        <taxon>Chitinophagia</taxon>
        <taxon>Chitinophagales</taxon>
        <taxon>Chitinophagaceae</taxon>
        <taxon>Parafilimonas</taxon>
    </lineage>
</organism>
<sequence>MDTILLQVNDEKAYRLIEDLEALNIIKVLKKNKAEKIPDDAGNTARFRGALKLTPEQYNDFLKQTQEMRNEWERGF</sequence>
<dbReference type="EMBL" id="FOXQ01000024">
    <property type="protein sequence ID" value="SFQ55343.1"/>
    <property type="molecule type" value="Genomic_DNA"/>
</dbReference>
<protein>
    <submittedName>
        <fullName evidence="1">Uncharacterized protein</fullName>
    </submittedName>
</protein>
<evidence type="ECO:0000313" key="1">
    <source>
        <dbReference type="EMBL" id="SFQ55343.1"/>
    </source>
</evidence>
<reference evidence="1 2" key="1">
    <citation type="submission" date="2016-10" db="EMBL/GenBank/DDBJ databases">
        <authorList>
            <person name="de Groot N.N."/>
        </authorList>
    </citation>
    <scope>NUCLEOTIDE SEQUENCE [LARGE SCALE GENOMIC DNA]</scope>
    <source>
        <strain evidence="1 2">DSM 28286</strain>
    </source>
</reference>
<evidence type="ECO:0000313" key="2">
    <source>
        <dbReference type="Proteomes" id="UP000199031"/>
    </source>
</evidence>
<proteinExistence type="predicted"/>